<dbReference type="PANTHER" id="PTHR30576:SF20">
    <property type="entry name" value="QUINOVOSAMINEPHOSPHOTRANSFERAE-RELATED"/>
    <property type="match status" value="1"/>
</dbReference>
<accession>A0A1W1EKN8</accession>
<keyword evidence="1" id="KW-1133">Transmembrane helix</keyword>
<evidence type="ECO:0000259" key="2">
    <source>
        <dbReference type="Pfam" id="PF02397"/>
    </source>
</evidence>
<evidence type="ECO:0000313" key="3">
    <source>
        <dbReference type="EMBL" id="SHO81414.1"/>
    </source>
</evidence>
<feature type="transmembrane region" description="Helical" evidence="1">
    <location>
        <begin position="12"/>
        <end position="33"/>
    </location>
</feature>
<keyword evidence="1" id="KW-0812">Transmembrane</keyword>
<keyword evidence="3" id="KW-0808">Transferase</keyword>
<dbReference type="GO" id="GO:0016780">
    <property type="term" value="F:phosphotransferase activity, for other substituted phosphate groups"/>
    <property type="evidence" value="ECO:0007669"/>
    <property type="project" value="TreeGrafter"/>
</dbReference>
<reference evidence="3" key="1">
    <citation type="submission" date="2016-10" db="EMBL/GenBank/DDBJ databases">
        <authorList>
            <person name="de Groot N.N."/>
        </authorList>
    </citation>
    <scope>NUCLEOTIDE SEQUENCE</scope>
</reference>
<evidence type="ECO:0000256" key="1">
    <source>
        <dbReference type="SAM" id="Phobius"/>
    </source>
</evidence>
<dbReference type="InterPro" id="IPR003362">
    <property type="entry name" value="Bact_transf"/>
</dbReference>
<keyword evidence="1" id="KW-0472">Membrane</keyword>
<sequence length="196" mass="22796">MYKTFGKRLFDIISSFIGVILLSPIFIIISILIKLDSKGDIFYTQIRITKDFKPFKLFKFRSMRQDSSGLSITSRDDNRITKIGKFIRKTKIDELPQLLNVLIGDMSLVGPRPEVSKYVEIKRDEYKKVLSVKAGITDNSAIEFRDEEEILASYDDKEKAYIDIILPQKIELYNKYIDNINFKNDIILILKTIKVL</sequence>
<dbReference type="PANTHER" id="PTHR30576">
    <property type="entry name" value="COLANIC BIOSYNTHESIS UDP-GLUCOSE LIPID CARRIER TRANSFERASE"/>
    <property type="match status" value="1"/>
</dbReference>
<name>A0A1W1EKN8_9ZZZZ</name>
<proteinExistence type="predicted"/>
<gene>
    <name evidence="3" type="ORF">MNB_SV-15-981</name>
</gene>
<protein>
    <submittedName>
        <fullName evidence="3">Lipid carrier: UDP-N-acetylgalactosaminyltransferase</fullName>
        <ecNumber evidence="3">2.4.1.-</ecNumber>
    </submittedName>
</protein>
<organism evidence="3">
    <name type="scientific">hydrothermal vent metagenome</name>
    <dbReference type="NCBI Taxonomy" id="652676"/>
    <lineage>
        <taxon>unclassified sequences</taxon>
        <taxon>metagenomes</taxon>
        <taxon>ecological metagenomes</taxon>
    </lineage>
</organism>
<dbReference type="AlphaFoldDB" id="A0A1W1EKN8"/>
<dbReference type="EC" id="2.4.1.-" evidence="3"/>
<keyword evidence="3" id="KW-0328">Glycosyltransferase</keyword>
<feature type="domain" description="Bacterial sugar transferase" evidence="2">
    <location>
        <begin position="7"/>
        <end position="195"/>
    </location>
</feature>
<dbReference type="EMBL" id="FRYL01000038">
    <property type="protein sequence ID" value="SHO81414.1"/>
    <property type="molecule type" value="Genomic_DNA"/>
</dbReference>
<dbReference type="Pfam" id="PF02397">
    <property type="entry name" value="Bac_transf"/>
    <property type="match status" value="1"/>
</dbReference>
<dbReference type="GO" id="GO:0016757">
    <property type="term" value="F:glycosyltransferase activity"/>
    <property type="evidence" value="ECO:0007669"/>
    <property type="project" value="UniProtKB-KW"/>
</dbReference>